<evidence type="ECO:0000259" key="2">
    <source>
        <dbReference type="Pfam" id="PF19348"/>
    </source>
</evidence>
<evidence type="ECO:0000313" key="3">
    <source>
        <dbReference type="EMBL" id="GAA5126876.1"/>
    </source>
</evidence>
<organism evidence="3 4">
    <name type="scientific">Pseudonocardia adelaidensis</name>
    <dbReference type="NCBI Taxonomy" id="648754"/>
    <lineage>
        <taxon>Bacteria</taxon>
        <taxon>Bacillati</taxon>
        <taxon>Actinomycetota</taxon>
        <taxon>Actinomycetes</taxon>
        <taxon>Pseudonocardiales</taxon>
        <taxon>Pseudonocardiaceae</taxon>
        <taxon>Pseudonocardia</taxon>
    </lineage>
</organism>
<dbReference type="Pfam" id="PF02810">
    <property type="entry name" value="SEC-C"/>
    <property type="match status" value="1"/>
</dbReference>
<dbReference type="SUPFAM" id="SSF103642">
    <property type="entry name" value="Sec-C motif"/>
    <property type="match status" value="1"/>
</dbReference>
<feature type="domain" description="DUF5926" evidence="2">
    <location>
        <begin position="55"/>
        <end position="324"/>
    </location>
</feature>
<dbReference type="EMBL" id="BAABJO010000016">
    <property type="protein sequence ID" value="GAA5126876.1"/>
    <property type="molecule type" value="Genomic_DNA"/>
</dbReference>
<evidence type="ECO:0000313" key="4">
    <source>
        <dbReference type="Proteomes" id="UP001500804"/>
    </source>
</evidence>
<gene>
    <name evidence="3" type="ORF">GCM10023320_43400</name>
</gene>
<reference evidence="4" key="1">
    <citation type="journal article" date="2019" name="Int. J. Syst. Evol. Microbiol.">
        <title>The Global Catalogue of Microorganisms (GCM) 10K type strain sequencing project: providing services to taxonomists for standard genome sequencing and annotation.</title>
        <authorList>
            <consortium name="The Broad Institute Genomics Platform"/>
            <consortium name="The Broad Institute Genome Sequencing Center for Infectious Disease"/>
            <person name="Wu L."/>
            <person name="Ma J."/>
        </authorList>
    </citation>
    <scope>NUCLEOTIDE SEQUENCE [LARGE SCALE GENOMIC DNA]</scope>
    <source>
        <strain evidence="4">JCM 18302</strain>
    </source>
</reference>
<dbReference type="Proteomes" id="UP001500804">
    <property type="component" value="Unassembled WGS sequence"/>
</dbReference>
<keyword evidence="4" id="KW-1185">Reference proteome</keyword>
<feature type="region of interest" description="Disordered" evidence="1">
    <location>
        <begin position="1"/>
        <end position="34"/>
    </location>
</feature>
<evidence type="ECO:0000256" key="1">
    <source>
        <dbReference type="SAM" id="MobiDB-lite"/>
    </source>
</evidence>
<name>A0ABP9NM65_9PSEU</name>
<comment type="caution">
    <text evidence="3">The sequence shown here is derived from an EMBL/GenBank/DDBJ whole genome shotgun (WGS) entry which is preliminary data.</text>
</comment>
<dbReference type="Gene3D" id="3.10.450.50">
    <property type="match status" value="1"/>
</dbReference>
<dbReference type="InterPro" id="IPR045970">
    <property type="entry name" value="DUF5926"/>
</dbReference>
<proteinExistence type="predicted"/>
<protein>
    <submittedName>
        <fullName evidence="3">DUF5926 family protein</fullName>
    </submittedName>
</protein>
<accession>A0ABP9NM65</accession>
<sequence length="324" mass="34268">MPEAPATVVGTMAKKTRAKTAAPAGENPRRPCPCGSGKRYKACHGAGDDVIVIRPFDGLAAECDLVAMREFLPSATAPLPLREPADAPVTLATVLPGAAAALVRPDGSILIGMQVQAHSGDLSADLAKALRWARAAEPGTALPVVGPGVTGELVRLQDVLDPEATLDVTVHADFGWWIPPSEDGSEPGPDVTASLERANKAIMPTEAVPAPGVRAAYWVDTGSKAHLRWVRPEPEEALLAALARLQARGELALAEDARYAGSFRAHGLLVPVWDLDRELHAKEWSEPLSAFAERLDAALAEDTPLTDAERRARDALAGKQITLR</sequence>
<dbReference type="Pfam" id="PF19348">
    <property type="entry name" value="DUF5926"/>
    <property type="match status" value="1"/>
</dbReference>
<dbReference type="InterPro" id="IPR004027">
    <property type="entry name" value="SEC_C_motif"/>
</dbReference>